<evidence type="ECO:0000259" key="3">
    <source>
        <dbReference type="Pfam" id="PF13202"/>
    </source>
</evidence>
<sequence>MTDNTRNKTASLLGITLAGLVLSGSAFAVQPLAQGYMLGAAHAAAEGKCGEGKCGSTEAKPGAQKSASKTAEGKCGEGQCGDAIFNSIDTDDDARISRAEFLKVAPKGVAVFAKKDTNKDGYIDEMESYLSVKAAYNENGRELPTGLFSTKE</sequence>
<evidence type="ECO:0000313" key="4">
    <source>
        <dbReference type="EMBL" id="QSX75191.1"/>
    </source>
</evidence>
<dbReference type="SUPFAM" id="SSF47473">
    <property type="entry name" value="EF-hand"/>
    <property type="match status" value="1"/>
</dbReference>
<dbReference type="RefSeq" id="WP_200604440.1">
    <property type="nucleotide sequence ID" value="NZ_CP071517.1"/>
</dbReference>
<gene>
    <name evidence="4" type="ORF">HIV01_001060</name>
</gene>
<name>A0ABX7RE76_9GAMM</name>
<dbReference type="InterPro" id="IPR002048">
    <property type="entry name" value="EF_hand_dom"/>
</dbReference>
<keyword evidence="5" id="KW-1185">Reference proteome</keyword>
<dbReference type="InterPro" id="IPR011992">
    <property type="entry name" value="EF-hand-dom_pair"/>
</dbReference>
<protein>
    <submittedName>
        <fullName evidence="4">EF-hand domain-containing protein</fullName>
    </submittedName>
</protein>
<evidence type="ECO:0000256" key="2">
    <source>
        <dbReference type="SAM" id="SignalP"/>
    </source>
</evidence>
<feature type="domain" description="EF-hand" evidence="3">
    <location>
        <begin position="83"/>
        <end position="104"/>
    </location>
</feature>
<feature type="signal peptide" evidence="2">
    <location>
        <begin position="1"/>
        <end position="28"/>
    </location>
</feature>
<dbReference type="Gene3D" id="1.10.238.10">
    <property type="entry name" value="EF-hand"/>
    <property type="match status" value="1"/>
</dbReference>
<dbReference type="Pfam" id="PF13202">
    <property type="entry name" value="EF-hand_5"/>
    <property type="match status" value="2"/>
</dbReference>
<feature type="chain" id="PRO_5047388211" evidence="2">
    <location>
        <begin position="29"/>
        <end position="152"/>
    </location>
</feature>
<feature type="domain" description="EF-hand" evidence="3">
    <location>
        <begin position="110"/>
        <end position="127"/>
    </location>
</feature>
<evidence type="ECO:0000313" key="5">
    <source>
        <dbReference type="Proteomes" id="UP000663400"/>
    </source>
</evidence>
<reference evidence="4 5" key="1">
    <citation type="submission" date="2021-02" db="EMBL/GenBank/DDBJ databases">
        <title>Lysobacter arenosi sp. nov., isolated from soil of gangwondo yeongwol, south Korea.</title>
        <authorList>
            <person name="Kim K.R."/>
            <person name="Kim K.H."/>
            <person name="Jeon C.O."/>
        </authorList>
    </citation>
    <scope>NUCLEOTIDE SEQUENCE [LARGE SCALE GENOMIC DNA]</scope>
    <source>
        <strain evidence="4 5">R7</strain>
    </source>
</reference>
<keyword evidence="2" id="KW-0732">Signal</keyword>
<feature type="region of interest" description="Disordered" evidence="1">
    <location>
        <begin position="49"/>
        <end position="77"/>
    </location>
</feature>
<proteinExistence type="predicted"/>
<accession>A0ABX7RE76</accession>
<dbReference type="Proteomes" id="UP000663400">
    <property type="component" value="Chromosome"/>
</dbReference>
<evidence type="ECO:0000256" key="1">
    <source>
        <dbReference type="SAM" id="MobiDB-lite"/>
    </source>
</evidence>
<dbReference type="EMBL" id="CP071517">
    <property type="protein sequence ID" value="QSX75191.1"/>
    <property type="molecule type" value="Genomic_DNA"/>
</dbReference>
<organism evidence="4 5">
    <name type="scientific">Lysobacter arenosi</name>
    <dbReference type="NCBI Taxonomy" id="2795387"/>
    <lineage>
        <taxon>Bacteria</taxon>
        <taxon>Pseudomonadati</taxon>
        <taxon>Pseudomonadota</taxon>
        <taxon>Gammaproteobacteria</taxon>
        <taxon>Lysobacterales</taxon>
        <taxon>Lysobacteraceae</taxon>
        <taxon>Lysobacter</taxon>
    </lineage>
</organism>